<dbReference type="InterPro" id="IPR050121">
    <property type="entry name" value="Cytochrome_P450_monoxygenase"/>
</dbReference>
<dbReference type="PRINTS" id="PR00465">
    <property type="entry name" value="EP450IV"/>
</dbReference>
<comment type="cofactor">
    <cofactor evidence="1 6">
        <name>heme</name>
        <dbReference type="ChEBI" id="CHEBI:30413"/>
    </cofactor>
</comment>
<dbReference type="GO" id="GO:0016705">
    <property type="term" value="F:oxidoreductase activity, acting on paired donors, with incorporation or reduction of molecular oxygen"/>
    <property type="evidence" value="ECO:0007669"/>
    <property type="project" value="InterPro"/>
</dbReference>
<dbReference type="InterPro" id="IPR017972">
    <property type="entry name" value="Cyt_P450_CS"/>
</dbReference>
<comment type="pathway">
    <text evidence="2">Secondary metabolite biosynthesis.</text>
</comment>
<dbReference type="SUPFAM" id="SSF48264">
    <property type="entry name" value="Cytochrome P450"/>
    <property type="match status" value="1"/>
</dbReference>
<proteinExistence type="inferred from homology"/>
<dbReference type="GO" id="GO:0005506">
    <property type="term" value="F:iron ion binding"/>
    <property type="evidence" value="ECO:0007669"/>
    <property type="project" value="InterPro"/>
</dbReference>
<protein>
    <submittedName>
        <fullName evidence="8">Cytochrome P450</fullName>
    </submittedName>
</protein>
<keyword evidence="6 7" id="KW-0349">Heme</keyword>
<dbReference type="STRING" id="5364.A0A5C3N049"/>
<dbReference type="Proteomes" id="UP000305948">
    <property type="component" value="Unassembled WGS sequence"/>
</dbReference>
<dbReference type="InterPro" id="IPR002403">
    <property type="entry name" value="Cyt_P450_E_grp-IV"/>
</dbReference>
<dbReference type="OrthoDB" id="1470350at2759"/>
<evidence type="ECO:0000256" key="6">
    <source>
        <dbReference type="PIRSR" id="PIRSR602403-1"/>
    </source>
</evidence>
<dbReference type="EMBL" id="ML213512">
    <property type="protein sequence ID" value="TFK51109.1"/>
    <property type="molecule type" value="Genomic_DNA"/>
</dbReference>
<name>A0A5C3N049_9AGAM</name>
<feature type="binding site" description="axial binding residue" evidence="6">
    <location>
        <position position="427"/>
    </location>
    <ligand>
        <name>heme</name>
        <dbReference type="ChEBI" id="CHEBI:30413"/>
    </ligand>
    <ligandPart>
        <name>Fe</name>
        <dbReference type="ChEBI" id="CHEBI:18248"/>
    </ligandPart>
</feature>
<dbReference type="GO" id="GO:0020037">
    <property type="term" value="F:heme binding"/>
    <property type="evidence" value="ECO:0007669"/>
    <property type="project" value="InterPro"/>
</dbReference>
<keyword evidence="7" id="KW-0503">Monooxygenase</keyword>
<dbReference type="PANTHER" id="PTHR24305:SF164">
    <property type="entry name" value="P450, PUTATIVE (EUROFUNG)-RELATED"/>
    <property type="match status" value="1"/>
</dbReference>
<dbReference type="Pfam" id="PF00067">
    <property type="entry name" value="p450"/>
    <property type="match status" value="1"/>
</dbReference>
<keyword evidence="9" id="KW-1185">Reference proteome</keyword>
<dbReference type="Gene3D" id="1.10.630.10">
    <property type="entry name" value="Cytochrome P450"/>
    <property type="match status" value="1"/>
</dbReference>
<comment type="similarity">
    <text evidence="3 7">Belongs to the cytochrome P450 family.</text>
</comment>
<accession>A0A5C3N049</accession>
<evidence type="ECO:0000256" key="4">
    <source>
        <dbReference type="ARBA" id="ARBA00022723"/>
    </source>
</evidence>
<evidence type="ECO:0000313" key="8">
    <source>
        <dbReference type="EMBL" id="TFK51109.1"/>
    </source>
</evidence>
<dbReference type="AlphaFoldDB" id="A0A5C3N049"/>
<reference evidence="8 9" key="1">
    <citation type="journal article" date="2019" name="Nat. Ecol. Evol.">
        <title>Megaphylogeny resolves global patterns of mushroom evolution.</title>
        <authorList>
            <person name="Varga T."/>
            <person name="Krizsan K."/>
            <person name="Foldi C."/>
            <person name="Dima B."/>
            <person name="Sanchez-Garcia M."/>
            <person name="Sanchez-Ramirez S."/>
            <person name="Szollosi G.J."/>
            <person name="Szarkandi J.G."/>
            <person name="Papp V."/>
            <person name="Albert L."/>
            <person name="Andreopoulos W."/>
            <person name="Angelini C."/>
            <person name="Antonin V."/>
            <person name="Barry K.W."/>
            <person name="Bougher N.L."/>
            <person name="Buchanan P."/>
            <person name="Buyck B."/>
            <person name="Bense V."/>
            <person name="Catcheside P."/>
            <person name="Chovatia M."/>
            <person name="Cooper J."/>
            <person name="Damon W."/>
            <person name="Desjardin D."/>
            <person name="Finy P."/>
            <person name="Geml J."/>
            <person name="Haridas S."/>
            <person name="Hughes K."/>
            <person name="Justo A."/>
            <person name="Karasinski D."/>
            <person name="Kautmanova I."/>
            <person name="Kiss B."/>
            <person name="Kocsube S."/>
            <person name="Kotiranta H."/>
            <person name="LaButti K.M."/>
            <person name="Lechner B.E."/>
            <person name="Liimatainen K."/>
            <person name="Lipzen A."/>
            <person name="Lukacs Z."/>
            <person name="Mihaltcheva S."/>
            <person name="Morgado L.N."/>
            <person name="Niskanen T."/>
            <person name="Noordeloos M.E."/>
            <person name="Ohm R.A."/>
            <person name="Ortiz-Santana B."/>
            <person name="Ovrebo C."/>
            <person name="Racz N."/>
            <person name="Riley R."/>
            <person name="Savchenko A."/>
            <person name="Shiryaev A."/>
            <person name="Soop K."/>
            <person name="Spirin V."/>
            <person name="Szebenyi C."/>
            <person name="Tomsovsky M."/>
            <person name="Tulloss R.E."/>
            <person name="Uehling J."/>
            <person name="Grigoriev I.V."/>
            <person name="Vagvolgyi C."/>
            <person name="Papp T."/>
            <person name="Martin F.M."/>
            <person name="Miettinen O."/>
            <person name="Hibbett D.S."/>
            <person name="Nagy L.G."/>
        </authorList>
    </citation>
    <scope>NUCLEOTIDE SEQUENCE [LARGE SCALE GENOMIC DNA]</scope>
    <source>
        <strain evidence="8 9">OMC1185</strain>
    </source>
</reference>
<dbReference type="InterPro" id="IPR036396">
    <property type="entry name" value="Cyt_P450_sf"/>
</dbReference>
<evidence type="ECO:0000256" key="7">
    <source>
        <dbReference type="RuleBase" id="RU000461"/>
    </source>
</evidence>
<evidence type="ECO:0000256" key="2">
    <source>
        <dbReference type="ARBA" id="ARBA00005179"/>
    </source>
</evidence>
<keyword evidence="4 6" id="KW-0479">Metal-binding</keyword>
<dbReference type="GO" id="GO:0004497">
    <property type="term" value="F:monooxygenase activity"/>
    <property type="evidence" value="ECO:0007669"/>
    <property type="project" value="UniProtKB-KW"/>
</dbReference>
<evidence type="ECO:0000256" key="3">
    <source>
        <dbReference type="ARBA" id="ARBA00010617"/>
    </source>
</evidence>
<evidence type="ECO:0000256" key="1">
    <source>
        <dbReference type="ARBA" id="ARBA00001971"/>
    </source>
</evidence>
<evidence type="ECO:0000256" key="5">
    <source>
        <dbReference type="ARBA" id="ARBA00023004"/>
    </source>
</evidence>
<dbReference type="PROSITE" id="PS00086">
    <property type="entry name" value="CYTOCHROME_P450"/>
    <property type="match status" value="1"/>
</dbReference>
<dbReference type="PRINTS" id="PR00385">
    <property type="entry name" value="P450"/>
</dbReference>
<keyword evidence="5 6" id="KW-0408">Iron</keyword>
<evidence type="ECO:0000313" key="9">
    <source>
        <dbReference type="Proteomes" id="UP000305948"/>
    </source>
</evidence>
<dbReference type="PANTHER" id="PTHR24305">
    <property type="entry name" value="CYTOCHROME P450"/>
    <property type="match status" value="1"/>
</dbReference>
<dbReference type="InterPro" id="IPR001128">
    <property type="entry name" value="Cyt_P450"/>
</dbReference>
<sequence>MAMLVINVLCAGLVVRLVYVLYYNLCASPLRHIPGSWLCHLTRLPLTYHEYAANRRLYLHDLHKRYGPAVRIAPDEVSFATVEAVKQIYSVGGSGYEKTNFYTLFEHFRGAKNMFSTLHKGHHAERRKRVADRFTKTYIMQPNVTAIVEEHVRAFTSRVSQLIAAKNSVDIYVYLHAFALDTITHYLLHPYGTHSINGGEDMRQVEELCYHDTIKARYTELYFPRLHKLYELCARLFRDRKGPQSGYVLNYVRGTCAKSDVDESTILYRYQKAKEAIPPLEIASEIMDQVVAGIDTTGDALCFLMWHLSLPEAAPIQERLRTELHQNASASVDDLPYLDAVVQEGLRVYGPAPISFPRVVPDEGRVLDGYFLPAGTVVSCQPWTLHRFDTATFPDPEAFIPERWLEEEGRLERNRLFFAFGGGGTGCIGKHFATLEMKVLLREVYSAYKTSVAPDMKGSMEISDQIIVSRPKDQICLLSFHALDV</sequence>
<organism evidence="8 9">
    <name type="scientific">Heliocybe sulcata</name>
    <dbReference type="NCBI Taxonomy" id="5364"/>
    <lineage>
        <taxon>Eukaryota</taxon>
        <taxon>Fungi</taxon>
        <taxon>Dikarya</taxon>
        <taxon>Basidiomycota</taxon>
        <taxon>Agaricomycotina</taxon>
        <taxon>Agaricomycetes</taxon>
        <taxon>Gloeophyllales</taxon>
        <taxon>Gloeophyllaceae</taxon>
        <taxon>Heliocybe</taxon>
    </lineage>
</organism>
<gene>
    <name evidence="8" type="ORF">OE88DRAFT_1660425</name>
</gene>
<keyword evidence="7" id="KW-0560">Oxidoreductase</keyword>